<dbReference type="AlphaFoldDB" id="A0A5N6YY13"/>
<sequence>MSGLEAIGIAASIIQIADLGAQLSIKLCTVCRRVKNADQSIQSLSSDVALTCNVLRHLGLVLEQDTRAKLCSQHALTTAHDVLEECKKAFGQIQDAVDDTDPATAKGIFQRTVRKVGFVLREPHLAILQSNLDRLKSTMLLMVNVIIYAGQLRSGSATSALREQRELIQTLIEERKGNDLRFQNLNNPVRSLPVSGEPSLAQIAASPYMGFHYMPGKPMPESDDIPSDELGKYYRLIKTILSAIDTCKPEIERARYVRIRTGVLNIHSSEIAQLEVTHGREVAEFFSRRADELVTEYVFLTIIFNTVRRIY</sequence>
<evidence type="ECO:0008006" key="3">
    <source>
        <dbReference type="Google" id="ProtNLM"/>
    </source>
</evidence>
<name>A0A5N6YY13_9EURO</name>
<evidence type="ECO:0000313" key="2">
    <source>
        <dbReference type="Proteomes" id="UP000327118"/>
    </source>
</evidence>
<dbReference type="GO" id="GO:0006355">
    <property type="term" value="P:regulation of DNA-templated transcription"/>
    <property type="evidence" value="ECO:0007669"/>
    <property type="project" value="InterPro"/>
</dbReference>
<dbReference type="OrthoDB" id="5431013at2759"/>
<dbReference type="PANTHER" id="PTHR36167">
    <property type="entry name" value="C2H2 FINGER DOMAIN TRANSCRIPTION FACTOR (EUROFUNG)-RELATED"/>
    <property type="match status" value="1"/>
</dbReference>
<organism evidence="1 2">
    <name type="scientific">Aspergillus coremiiformis</name>
    <dbReference type="NCBI Taxonomy" id="138285"/>
    <lineage>
        <taxon>Eukaryota</taxon>
        <taxon>Fungi</taxon>
        <taxon>Dikarya</taxon>
        <taxon>Ascomycota</taxon>
        <taxon>Pezizomycotina</taxon>
        <taxon>Eurotiomycetes</taxon>
        <taxon>Eurotiomycetidae</taxon>
        <taxon>Eurotiales</taxon>
        <taxon>Aspergillaceae</taxon>
        <taxon>Aspergillus</taxon>
        <taxon>Aspergillus subgen. Circumdati</taxon>
    </lineage>
</organism>
<dbReference type="Proteomes" id="UP000327118">
    <property type="component" value="Unassembled WGS sequence"/>
</dbReference>
<keyword evidence="2" id="KW-1185">Reference proteome</keyword>
<dbReference type="EMBL" id="ML739251">
    <property type="protein sequence ID" value="KAE8350048.1"/>
    <property type="molecule type" value="Genomic_DNA"/>
</dbReference>
<protein>
    <recommendedName>
        <fullName evidence="3">Fungal N-terminal domain-containing protein</fullName>
    </recommendedName>
</protein>
<accession>A0A5N6YY13</accession>
<dbReference type="PANTHER" id="PTHR36167:SF4">
    <property type="entry name" value="FUNGAL N-TERMINAL DOMAIN-CONTAINING PROTEIN"/>
    <property type="match status" value="1"/>
</dbReference>
<gene>
    <name evidence="1" type="ORF">BDV28DRAFT_159955</name>
</gene>
<reference evidence="2" key="1">
    <citation type="submission" date="2019-04" db="EMBL/GenBank/DDBJ databases">
        <title>Friends and foes A comparative genomics studyof 23 Aspergillus species from section Flavi.</title>
        <authorList>
            <consortium name="DOE Joint Genome Institute"/>
            <person name="Kjaerbolling I."/>
            <person name="Vesth T."/>
            <person name="Frisvad J.C."/>
            <person name="Nybo J.L."/>
            <person name="Theobald S."/>
            <person name="Kildgaard S."/>
            <person name="Isbrandt T."/>
            <person name="Kuo A."/>
            <person name="Sato A."/>
            <person name="Lyhne E.K."/>
            <person name="Kogle M.E."/>
            <person name="Wiebenga A."/>
            <person name="Kun R.S."/>
            <person name="Lubbers R.J."/>
            <person name="Makela M.R."/>
            <person name="Barry K."/>
            <person name="Chovatia M."/>
            <person name="Clum A."/>
            <person name="Daum C."/>
            <person name="Haridas S."/>
            <person name="He G."/>
            <person name="LaButti K."/>
            <person name="Lipzen A."/>
            <person name="Mondo S."/>
            <person name="Riley R."/>
            <person name="Salamov A."/>
            <person name="Simmons B.A."/>
            <person name="Magnuson J.K."/>
            <person name="Henrissat B."/>
            <person name="Mortensen U.H."/>
            <person name="Larsen T.O."/>
            <person name="Devries R.P."/>
            <person name="Grigoriev I.V."/>
            <person name="Machida M."/>
            <person name="Baker S.E."/>
            <person name="Andersen M.R."/>
        </authorList>
    </citation>
    <scope>NUCLEOTIDE SEQUENCE [LARGE SCALE GENOMIC DNA]</scope>
    <source>
        <strain evidence="2">CBS 553.77</strain>
    </source>
</reference>
<dbReference type="InterPro" id="IPR039327">
    <property type="entry name" value="CON7-like"/>
</dbReference>
<proteinExistence type="predicted"/>
<evidence type="ECO:0000313" key="1">
    <source>
        <dbReference type="EMBL" id="KAE8350048.1"/>
    </source>
</evidence>